<dbReference type="GO" id="GO:0000976">
    <property type="term" value="F:transcription cis-regulatory region binding"/>
    <property type="evidence" value="ECO:0007669"/>
    <property type="project" value="TreeGrafter"/>
</dbReference>
<keyword evidence="4" id="KW-0804">Transcription</keyword>
<keyword evidence="9" id="KW-1185">Reference proteome</keyword>
<dbReference type="Pfam" id="PF08169">
    <property type="entry name" value="RBB1NT"/>
    <property type="match status" value="1"/>
</dbReference>
<reference evidence="8 9" key="1">
    <citation type="journal article" date="2024" name="BMC Genomics">
        <title>Genome assembly of redclaw crayfish (Cherax quadricarinatus) provides insights into its immune adaptation and hypoxia tolerance.</title>
        <authorList>
            <person name="Liu Z."/>
            <person name="Zheng J."/>
            <person name="Li H."/>
            <person name="Fang K."/>
            <person name="Wang S."/>
            <person name="He J."/>
            <person name="Zhou D."/>
            <person name="Weng S."/>
            <person name="Chi M."/>
            <person name="Gu Z."/>
            <person name="He J."/>
            <person name="Li F."/>
            <person name="Wang M."/>
        </authorList>
    </citation>
    <scope>NUCLEOTIDE SEQUENCE [LARGE SCALE GENOMIC DNA]</scope>
    <source>
        <strain evidence="8">ZL_2023a</strain>
    </source>
</reference>
<feature type="non-terminal residue" evidence="8">
    <location>
        <position position="714"/>
    </location>
</feature>
<dbReference type="Gene3D" id="2.30.30.140">
    <property type="match status" value="2"/>
</dbReference>
<proteinExistence type="predicted"/>
<dbReference type="SUPFAM" id="SSF63748">
    <property type="entry name" value="Tudor/PWWP/MBT"/>
    <property type="match status" value="1"/>
</dbReference>
<evidence type="ECO:0000256" key="1">
    <source>
        <dbReference type="ARBA" id="ARBA00022853"/>
    </source>
</evidence>
<dbReference type="CDD" id="cd20390">
    <property type="entry name" value="Tudor_ARID4_rpt2"/>
    <property type="match status" value="1"/>
</dbReference>
<dbReference type="PANTHER" id="PTHR13964:SF27">
    <property type="entry name" value="HAT-TRICK, ISOFORM D"/>
    <property type="match status" value="1"/>
</dbReference>
<gene>
    <name evidence="8" type="ORF">OTU49_003980</name>
</gene>
<evidence type="ECO:0000313" key="9">
    <source>
        <dbReference type="Proteomes" id="UP001445076"/>
    </source>
</evidence>
<feature type="region of interest" description="Disordered" evidence="6">
    <location>
        <begin position="300"/>
        <end position="321"/>
    </location>
</feature>
<feature type="region of interest" description="Disordered" evidence="6">
    <location>
        <begin position="444"/>
        <end position="714"/>
    </location>
</feature>
<dbReference type="PROSITE" id="PS51011">
    <property type="entry name" value="ARID"/>
    <property type="match status" value="1"/>
</dbReference>
<accession>A0AAW0Y9R0</accession>
<dbReference type="Proteomes" id="UP001445076">
    <property type="component" value="Unassembled WGS sequence"/>
</dbReference>
<feature type="domain" description="ARID" evidence="7">
    <location>
        <begin position="319"/>
        <end position="411"/>
    </location>
</feature>
<dbReference type="InterPro" id="IPR036431">
    <property type="entry name" value="ARID_dom_sf"/>
</dbReference>
<dbReference type="GO" id="GO:0006357">
    <property type="term" value="P:regulation of transcription by RNA polymerase II"/>
    <property type="evidence" value="ECO:0007669"/>
    <property type="project" value="TreeGrafter"/>
</dbReference>
<organism evidence="8 9">
    <name type="scientific">Cherax quadricarinatus</name>
    <name type="common">Australian red claw crayfish</name>
    <dbReference type="NCBI Taxonomy" id="27406"/>
    <lineage>
        <taxon>Eukaryota</taxon>
        <taxon>Metazoa</taxon>
        <taxon>Ecdysozoa</taxon>
        <taxon>Arthropoda</taxon>
        <taxon>Crustacea</taxon>
        <taxon>Multicrustacea</taxon>
        <taxon>Malacostraca</taxon>
        <taxon>Eumalacostraca</taxon>
        <taxon>Eucarida</taxon>
        <taxon>Decapoda</taxon>
        <taxon>Pleocyemata</taxon>
        <taxon>Astacidea</taxon>
        <taxon>Parastacoidea</taxon>
        <taxon>Parastacidae</taxon>
        <taxon>Cherax</taxon>
    </lineage>
</organism>
<dbReference type="SMART" id="SM01014">
    <property type="entry name" value="ARID"/>
    <property type="match status" value="1"/>
</dbReference>
<evidence type="ECO:0000256" key="5">
    <source>
        <dbReference type="ARBA" id="ARBA00023242"/>
    </source>
</evidence>
<keyword evidence="1" id="KW-0156">Chromatin regulator</keyword>
<dbReference type="InterPro" id="IPR012603">
    <property type="entry name" value="ARID4A/B_PWWP"/>
</dbReference>
<evidence type="ECO:0000256" key="2">
    <source>
        <dbReference type="ARBA" id="ARBA00023015"/>
    </source>
</evidence>
<feature type="compositionally biased region" description="Basic and acidic residues" evidence="6">
    <location>
        <begin position="686"/>
        <end position="699"/>
    </location>
</feature>
<dbReference type="GO" id="GO:0005634">
    <property type="term" value="C:nucleus"/>
    <property type="evidence" value="ECO:0007669"/>
    <property type="project" value="TreeGrafter"/>
</dbReference>
<dbReference type="SUPFAM" id="SSF46774">
    <property type="entry name" value="ARID-like"/>
    <property type="match status" value="1"/>
</dbReference>
<feature type="region of interest" description="Disordered" evidence="6">
    <location>
        <begin position="136"/>
        <end position="188"/>
    </location>
</feature>
<dbReference type="AlphaFoldDB" id="A0AAW0Y9R0"/>
<evidence type="ECO:0000256" key="4">
    <source>
        <dbReference type="ARBA" id="ARBA00023163"/>
    </source>
</evidence>
<name>A0AAW0Y9R0_CHEQU</name>
<keyword evidence="2" id="KW-0805">Transcription regulation</keyword>
<dbReference type="Pfam" id="PF01388">
    <property type="entry name" value="ARID"/>
    <property type="match status" value="1"/>
</dbReference>
<evidence type="ECO:0000256" key="6">
    <source>
        <dbReference type="SAM" id="MobiDB-lite"/>
    </source>
</evidence>
<sequence>MCQRMDIPEGAVVQQYKKRPEDPPFLTVGTEVSAKYKGAFCEAKVHKVVKVVKVKVTFKLGLGSSVLSDDLVKGVLKIGAQVKANHPDKNQYVDAIVNKIQDCSQYTVVFDDGDITTLRRTSLCLKSGRHFAESETLDQLPLTHPEHFGTPVGGARRGRRSRQHQEGDESGGDDDDDDDVHKRHRSRREEWESDIGKVVCVELGDKKKQKDNWFPGLVVAPTSQDSVKIETKKDYLVRSFQDGRYYTVPKKEASPFSREVGSKVSQSALKIAVEKALLFMTNDELPPHWDRDLLFGMDVSDDDSDRDGSDSDSSDDEPREEKDHFVAQLYKFMEECGAPINSGPTVGNKDLDLYKLFKVVQKLGGFNRVMNQNQWKVVANKMQLHSLGSQAPNHIKAAYKRYLQSFEEFYRKLGCTMVSNPRGSRTRHRSGRSLIRDCDRTPRACKKKENDSCDSTEDETEKKEEEEEVKKVEKKKSDKEDSKKVDEKKEGEKREPDKKETDRKDIEKKKEDTRSAKSSKQDSHKAGDQEASVTRERSREPLLTRERSREPAMTRERSREPGLVRERSHEPAVTRERSREPSVNKDRNKESASAKDVSGESSSPKERLREPRTPRSEAKTRAAAAKTEGVEVKTRASTKEDKAESLEIKTRSSTKDDKKEDKKEKEENDEGSTEEEIEMAQTRSSSKREECREKEECTKKMTTPTRKTKIERSV</sequence>
<dbReference type="EMBL" id="JARKIK010000003">
    <property type="protein sequence ID" value="KAK8753347.1"/>
    <property type="molecule type" value="Genomic_DNA"/>
</dbReference>
<feature type="compositionally biased region" description="Acidic residues" evidence="6">
    <location>
        <begin position="300"/>
        <end position="318"/>
    </location>
</feature>
<dbReference type="SMART" id="SM00501">
    <property type="entry name" value="BRIGHT"/>
    <property type="match status" value="1"/>
</dbReference>
<keyword evidence="3" id="KW-0238">DNA-binding</keyword>
<feature type="compositionally biased region" description="Basic and acidic residues" evidence="6">
    <location>
        <begin position="460"/>
        <end position="593"/>
    </location>
</feature>
<feature type="compositionally biased region" description="Basic and acidic residues" evidence="6">
    <location>
        <begin position="603"/>
        <end position="620"/>
    </location>
</feature>
<dbReference type="GO" id="GO:0006325">
    <property type="term" value="P:chromatin organization"/>
    <property type="evidence" value="ECO:0007669"/>
    <property type="project" value="UniProtKB-KW"/>
</dbReference>
<dbReference type="CDD" id="cd16100">
    <property type="entry name" value="ARID"/>
    <property type="match status" value="1"/>
</dbReference>
<keyword evidence="5" id="KW-0539">Nucleus</keyword>
<evidence type="ECO:0000259" key="7">
    <source>
        <dbReference type="PROSITE" id="PS51011"/>
    </source>
</evidence>
<dbReference type="Gene3D" id="1.10.150.60">
    <property type="entry name" value="ARID DNA-binding domain"/>
    <property type="match status" value="1"/>
</dbReference>
<evidence type="ECO:0000313" key="8">
    <source>
        <dbReference type="EMBL" id="KAK8753347.1"/>
    </source>
</evidence>
<protein>
    <recommendedName>
        <fullName evidence="7">ARID domain-containing protein</fullName>
    </recommendedName>
</protein>
<feature type="compositionally biased region" description="Acidic residues" evidence="6">
    <location>
        <begin position="168"/>
        <end position="178"/>
    </location>
</feature>
<dbReference type="InterPro" id="IPR001606">
    <property type="entry name" value="ARID_dom"/>
</dbReference>
<dbReference type="InterPro" id="IPR051232">
    <property type="entry name" value="ARID/SWI1_ChromRemod"/>
</dbReference>
<dbReference type="CDD" id="cd05162">
    <property type="entry name" value="PWWP"/>
    <property type="match status" value="1"/>
</dbReference>
<comment type="caution">
    <text evidence="8">The sequence shown here is derived from an EMBL/GenBank/DDBJ whole genome shotgun (WGS) entry which is preliminary data.</text>
</comment>
<feature type="compositionally biased region" description="Acidic residues" evidence="6">
    <location>
        <begin position="667"/>
        <end position="678"/>
    </location>
</feature>
<dbReference type="PANTHER" id="PTHR13964">
    <property type="entry name" value="RBP-RELATED"/>
    <property type="match status" value="1"/>
</dbReference>
<feature type="compositionally biased region" description="Basic and acidic residues" evidence="6">
    <location>
        <begin position="628"/>
        <end position="666"/>
    </location>
</feature>
<evidence type="ECO:0000256" key="3">
    <source>
        <dbReference type="ARBA" id="ARBA00023125"/>
    </source>
</evidence>